<protein>
    <submittedName>
        <fullName evidence="1">Uncharacterized protein</fullName>
    </submittedName>
</protein>
<dbReference type="AlphaFoldDB" id="A0A3G4VET4"/>
<dbReference type="RefSeq" id="WP_124941309.1">
    <property type="nucleotide sequence ID" value="NZ_CP033578.1"/>
</dbReference>
<evidence type="ECO:0000313" key="2">
    <source>
        <dbReference type="Proteomes" id="UP000279760"/>
    </source>
</evidence>
<reference evidence="1 2" key="1">
    <citation type="submission" date="2018-11" db="EMBL/GenBank/DDBJ databases">
        <title>Complete Genome Sequence of Vbrio mediterranei 117-T6: a Potential Pathogen Bacteria Isolated from the Conchocelis of Pyropia.</title>
        <authorList>
            <person name="Liu Q."/>
        </authorList>
    </citation>
    <scope>NUCLEOTIDE SEQUENCE [LARGE SCALE GENOMIC DNA]</scope>
    <source>
        <strain evidence="1 2">117-T6</strain>
    </source>
</reference>
<dbReference type="EMBL" id="CP033578">
    <property type="protein sequence ID" value="AYV23230.1"/>
    <property type="molecule type" value="Genomic_DNA"/>
</dbReference>
<gene>
    <name evidence="1" type="ORF">ECB94_18160</name>
</gene>
<sequence length="69" mass="8130">MKANPYSDMVFSSFGVKSVVRTENYNQGTFEHNNRKSVGRLTDDNNERKRFETEVYGHWDYDSDYIIAV</sequence>
<organism evidence="1 2">
    <name type="scientific">Vibrio mediterranei</name>
    <dbReference type="NCBI Taxonomy" id="689"/>
    <lineage>
        <taxon>Bacteria</taxon>
        <taxon>Pseudomonadati</taxon>
        <taxon>Pseudomonadota</taxon>
        <taxon>Gammaproteobacteria</taxon>
        <taxon>Vibrionales</taxon>
        <taxon>Vibrionaceae</taxon>
        <taxon>Vibrio</taxon>
    </lineage>
</organism>
<proteinExistence type="predicted"/>
<evidence type="ECO:0000313" key="1">
    <source>
        <dbReference type="EMBL" id="AYV23230.1"/>
    </source>
</evidence>
<name>A0A3G4VET4_9VIBR</name>
<accession>A0A3G4VET4</accession>
<dbReference type="Proteomes" id="UP000279760">
    <property type="component" value="Chromosome 2"/>
</dbReference>